<dbReference type="Pfam" id="PF00929">
    <property type="entry name" value="RNase_T"/>
    <property type="match status" value="1"/>
</dbReference>
<dbReference type="EMBL" id="SPMZ01000009">
    <property type="protein sequence ID" value="NMQ18235.1"/>
    <property type="molecule type" value="Genomic_DNA"/>
</dbReference>
<evidence type="ECO:0000256" key="15">
    <source>
        <dbReference type="ARBA" id="ARBA00049244"/>
    </source>
</evidence>
<evidence type="ECO:0000256" key="1">
    <source>
        <dbReference type="ARBA" id="ARBA00001936"/>
    </source>
</evidence>
<dbReference type="EC" id="2.7.7.7" evidence="3 16"/>
<keyword evidence="19" id="KW-1185">Reference proteome</keyword>
<dbReference type="SUPFAM" id="SSF53098">
    <property type="entry name" value="Ribonuclease H-like"/>
    <property type="match status" value="1"/>
</dbReference>
<evidence type="ECO:0000256" key="2">
    <source>
        <dbReference type="ARBA" id="ARBA00001946"/>
    </source>
</evidence>
<sequence length="245" mass="27699">MRERQVVLDTETTGLDPGQGHRVIEIGCIELRNRRLTERQFHVYLRPERAIDEGAIRVHGLTNEFLADQPRFAEIAEQFLEFVRGAELIIHNAPFDLGFLNRELQRCGRGHSALEQLCTVEDTLLLARQRHPGQRNNLDALCKRYGIDNSQRTLHGALLDAEILADVYLAMTRQQDSLFVQESAATVRGKQESRRAAVPRSRPPLPVLRASAEERAAHDQYLDMLDKKSGGACVWRRLDEAAGSA</sequence>
<dbReference type="InterPro" id="IPR006054">
    <property type="entry name" value="DnaQ"/>
</dbReference>
<dbReference type="RefSeq" id="WP_169247489.1">
    <property type="nucleotide sequence ID" value="NZ_SPMZ01000009.1"/>
</dbReference>
<keyword evidence="14 16" id="KW-0464">Manganese</keyword>
<keyword evidence="9 16" id="KW-0479">Metal-binding</keyword>
<keyword evidence="7 16" id="KW-0235">DNA replication</keyword>
<comment type="caution">
    <text evidence="18">The sequence shown here is derived from an EMBL/GenBank/DDBJ whole genome shotgun (WGS) entry which is preliminary data.</text>
</comment>
<comment type="cofactor">
    <cofactor evidence="2 16">
        <name>Mg(2+)</name>
        <dbReference type="ChEBI" id="CHEBI:18420"/>
    </cofactor>
</comment>
<keyword evidence="8 16" id="KW-0540">Nuclease</keyword>
<dbReference type="InterPro" id="IPR006309">
    <property type="entry name" value="DnaQ_proteo"/>
</dbReference>
<dbReference type="InterPro" id="IPR012337">
    <property type="entry name" value="RNaseH-like_sf"/>
</dbReference>
<evidence type="ECO:0000313" key="18">
    <source>
        <dbReference type="EMBL" id="NMQ18235.1"/>
    </source>
</evidence>
<feature type="domain" description="Exonuclease" evidence="17">
    <location>
        <begin position="4"/>
        <end position="177"/>
    </location>
</feature>
<dbReference type="SMART" id="SM00479">
    <property type="entry name" value="EXOIII"/>
    <property type="match status" value="1"/>
</dbReference>
<keyword evidence="12 16" id="KW-0460">Magnesium</keyword>
<dbReference type="NCBIfam" id="TIGR00573">
    <property type="entry name" value="dnaq"/>
    <property type="match status" value="1"/>
</dbReference>
<evidence type="ECO:0000256" key="14">
    <source>
        <dbReference type="ARBA" id="ARBA00023211"/>
    </source>
</evidence>
<comment type="subunit">
    <text evidence="16">DNA polymerase III contains a core (composed of alpha, epsilon and theta chains) that associates with a tau subunit. This core dimerizes to form the POLIII' complex. PolIII' associates with the gamma complex (composed of gamma, delta, delta', psi and chi chains) and with the beta chain to form the complete DNA polymerase III complex.</text>
</comment>
<comment type="function">
    <text evidence="16">DNA polymerase III is a complex, multichain enzyme responsible for most of the replicative synthesis in bacteria. The epsilon subunit contain the editing function and is a proofreading 3'-5' exonuclease.</text>
</comment>
<evidence type="ECO:0000256" key="9">
    <source>
        <dbReference type="ARBA" id="ARBA00022723"/>
    </source>
</evidence>
<dbReference type="GO" id="GO:0003887">
    <property type="term" value="F:DNA-directed DNA polymerase activity"/>
    <property type="evidence" value="ECO:0007669"/>
    <property type="project" value="UniProtKB-EC"/>
</dbReference>
<evidence type="ECO:0000256" key="7">
    <source>
        <dbReference type="ARBA" id="ARBA00022705"/>
    </source>
</evidence>
<keyword evidence="13 16" id="KW-0239">DNA-directed DNA polymerase</keyword>
<dbReference type="NCBIfam" id="NF004316">
    <property type="entry name" value="PRK05711.1"/>
    <property type="match status" value="1"/>
</dbReference>
<dbReference type="NCBIfam" id="TIGR01406">
    <property type="entry name" value="dnaQ_proteo"/>
    <property type="match status" value="1"/>
</dbReference>
<evidence type="ECO:0000256" key="4">
    <source>
        <dbReference type="ARBA" id="ARBA00020352"/>
    </source>
</evidence>
<evidence type="ECO:0000256" key="13">
    <source>
        <dbReference type="ARBA" id="ARBA00022932"/>
    </source>
</evidence>
<comment type="cofactor">
    <cofactor evidence="1 16">
        <name>Mn(2+)</name>
        <dbReference type="ChEBI" id="CHEBI:29035"/>
    </cofactor>
</comment>
<protein>
    <recommendedName>
        <fullName evidence="4 16">DNA polymerase III subunit epsilon</fullName>
        <ecNumber evidence="3 16">2.7.7.7</ecNumber>
    </recommendedName>
</protein>
<dbReference type="PANTHER" id="PTHR30231">
    <property type="entry name" value="DNA POLYMERASE III SUBUNIT EPSILON"/>
    <property type="match status" value="1"/>
</dbReference>
<organism evidence="18 19">
    <name type="scientific">Candidatus Competibacter phosphatis</name>
    <dbReference type="NCBI Taxonomy" id="221280"/>
    <lineage>
        <taxon>Bacteria</taxon>
        <taxon>Pseudomonadati</taxon>
        <taxon>Pseudomonadota</taxon>
        <taxon>Gammaproteobacteria</taxon>
        <taxon>Candidatus Competibacteraceae</taxon>
        <taxon>Candidatus Competibacter</taxon>
    </lineage>
</organism>
<dbReference type="Proteomes" id="UP000760480">
    <property type="component" value="Unassembled WGS sequence"/>
</dbReference>
<keyword evidence="10 16" id="KW-0378">Hydrolase</keyword>
<keyword evidence="5 16" id="KW-0808">Transferase</keyword>
<name>A0ABX1TFT3_9GAMM</name>
<dbReference type="CDD" id="cd06131">
    <property type="entry name" value="DNA_pol_III_epsilon_Ecoli_like"/>
    <property type="match status" value="1"/>
</dbReference>
<proteinExistence type="predicted"/>
<evidence type="ECO:0000256" key="10">
    <source>
        <dbReference type="ARBA" id="ARBA00022801"/>
    </source>
</evidence>
<evidence type="ECO:0000313" key="19">
    <source>
        <dbReference type="Proteomes" id="UP000760480"/>
    </source>
</evidence>
<comment type="catalytic activity">
    <reaction evidence="15 16">
        <text>DNA(n) + a 2'-deoxyribonucleoside 5'-triphosphate = DNA(n+1) + diphosphate</text>
        <dbReference type="Rhea" id="RHEA:22508"/>
        <dbReference type="Rhea" id="RHEA-COMP:17339"/>
        <dbReference type="Rhea" id="RHEA-COMP:17340"/>
        <dbReference type="ChEBI" id="CHEBI:33019"/>
        <dbReference type="ChEBI" id="CHEBI:61560"/>
        <dbReference type="ChEBI" id="CHEBI:173112"/>
        <dbReference type="EC" id="2.7.7.7"/>
    </reaction>
</comment>
<evidence type="ECO:0000256" key="11">
    <source>
        <dbReference type="ARBA" id="ARBA00022839"/>
    </source>
</evidence>
<gene>
    <name evidence="16 18" type="primary">dnaQ</name>
    <name evidence="18" type="ORF">E4P82_02890</name>
</gene>
<keyword evidence="6 16" id="KW-0548">Nucleotidyltransferase</keyword>
<evidence type="ECO:0000256" key="12">
    <source>
        <dbReference type="ARBA" id="ARBA00022842"/>
    </source>
</evidence>
<dbReference type="InterPro" id="IPR036397">
    <property type="entry name" value="RNaseH_sf"/>
</dbReference>
<evidence type="ECO:0000256" key="3">
    <source>
        <dbReference type="ARBA" id="ARBA00012417"/>
    </source>
</evidence>
<dbReference type="Gene3D" id="3.30.420.10">
    <property type="entry name" value="Ribonuclease H-like superfamily/Ribonuclease H"/>
    <property type="match status" value="1"/>
</dbReference>
<accession>A0ABX1TFT3</accession>
<reference evidence="18 19" key="1">
    <citation type="submission" date="2019-03" db="EMBL/GenBank/DDBJ databases">
        <title>Metabolic reconstructions from genomes of highly enriched 'Candidatus Accumulibacter' and 'Candidatus Competibacter' bioreactor populations.</title>
        <authorList>
            <person name="Annavajhala M.K."/>
            <person name="Welles L."/>
            <person name="Abbas B."/>
            <person name="Sorokin D."/>
            <person name="Park H."/>
            <person name="Van Loosdrecht M."/>
            <person name="Chandran K."/>
        </authorList>
    </citation>
    <scope>NUCLEOTIDE SEQUENCE [LARGE SCALE GENOMIC DNA]</scope>
    <source>
        <strain evidence="18 19">SBR_G</strain>
    </source>
</reference>
<evidence type="ECO:0000256" key="16">
    <source>
        <dbReference type="RuleBase" id="RU364087"/>
    </source>
</evidence>
<evidence type="ECO:0000256" key="6">
    <source>
        <dbReference type="ARBA" id="ARBA00022695"/>
    </source>
</evidence>
<dbReference type="PANTHER" id="PTHR30231:SF41">
    <property type="entry name" value="DNA POLYMERASE III SUBUNIT EPSILON"/>
    <property type="match status" value="1"/>
</dbReference>
<evidence type="ECO:0000256" key="8">
    <source>
        <dbReference type="ARBA" id="ARBA00022722"/>
    </source>
</evidence>
<evidence type="ECO:0000256" key="5">
    <source>
        <dbReference type="ARBA" id="ARBA00022679"/>
    </source>
</evidence>
<dbReference type="InterPro" id="IPR013520">
    <property type="entry name" value="Ribonucl_H"/>
</dbReference>
<keyword evidence="11 16" id="KW-0269">Exonuclease</keyword>
<evidence type="ECO:0000259" key="17">
    <source>
        <dbReference type="SMART" id="SM00479"/>
    </source>
</evidence>